<gene>
    <name evidence="2" type="ORF">ALAG00032_LOCUS5385</name>
</gene>
<dbReference type="EMBL" id="HBIJ01007607">
    <property type="protein sequence ID" value="CAE0364644.1"/>
    <property type="molecule type" value="Transcribed_RNA"/>
</dbReference>
<reference evidence="2" key="1">
    <citation type="submission" date="2021-01" db="EMBL/GenBank/DDBJ databases">
        <authorList>
            <person name="Corre E."/>
            <person name="Pelletier E."/>
            <person name="Niang G."/>
            <person name="Scheremetjew M."/>
            <person name="Finn R."/>
            <person name="Kale V."/>
            <person name="Holt S."/>
            <person name="Cochrane G."/>
            <person name="Meng A."/>
            <person name="Brown T."/>
            <person name="Cohen L."/>
        </authorList>
    </citation>
    <scope>NUCLEOTIDE SEQUENCE</scope>
    <source>
        <strain evidence="2">CCMP1510</strain>
    </source>
</reference>
<sequence length="409" mass="47673">MMMITLYLMVLLRRIGAEDYEEAFDAICHNVRRPTKKEWSKPCFSALPVEKRKKKRTSIHLQYDLLRLAQSLYFSQDEYAVLRKRKVSDFWTEGREHYGMSGGLLKSRILGKRRYAKGECQGARNAWYYLGINKNGISTFSHFFRSEVGFQNVERASLWLDWRQQQNITTFLYMRDPQSRFISAMLEVVLKHTYLIAKLPIHYNFSPQQKGILSQQNVSARKTIDVNLQQSKSPFHFLALADLFLRAEPGCNPQTNTAWCKNHVHRPNTNAAQRKKMSSSHNPSRAWHHLAPQMWFLDYWFPSEAFLYSKPPNFLIDLINSSTFAKTQFSNMCGPNNKKRAPHLDNRNVKSSLLLLSAKTQLKQNPQLQQAICALYARDYLCLGYSLPTVCKPVQNIICRTLFIEEEQN</sequence>
<feature type="signal peptide" evidence="1">
    <location>
        <begin position="1"/>
        <end position="17"/>
    </location>
</feature>
<feature type="chain" id="PRO_5030516273" evidence="1">
    <location>
        <begin position="18"/>
        <end position="409"/>
    </location>
</feature>
<proteinExistence type="predicted"/>
<evidence type="ECO:0000256" key="1">
    <source>
        <dbReference type="SAM" id="SignalP"/>
    </source>
</evidence>
<name>A0A7S3JTP1_9STRA</name>
<accession>A0A7S3JTP1</accession>
<organism evidence="2">
    <name type="scientific">Aureoumbra lagunensis</name>
    <dbReference type="NCBI Taxonomy" id="44058"/>
    <lineage>
        <taxon>Eukaryota</taxon>
        <taxon>Sar</taxon>
        <taxon>Stramenopiles</taxon>
        <taxon>Ochrophyta</taxon>
        <taxon>Pelagophyceae</taxon>
        <taxon>Pelagomonadales</taxon>
        <taxon>Aureoumbra</taxon>
    </lineage>
</organism>
<dbReference type="AlphaFoldDB" id="A0A7S3JTP1"/>
<keyword evidence="1" id="KW-0732">Signal</keyword>
<protein>
    <submittedName>
        <fullName evidence="2">Uncharacterized protein</fullName>
    </submittedName>
</protein>
<evidence type="ECO:0000313" key="2">
    <source>
        <dbReference type="EMBL" id="CAE0364644.1"/>
    </source>
</evidence>